<accession>A0A7W6XW02</accession>
<dbReference type="EMBL" id="JACIHI010000007">
    <property type="protein sequence ID" value="MBB4439927.1"/>
    <property type="molecule type" value="Genomic_DNA"/>
</dbReference>
<dbReference type="AlphaFoldDB" id="A0A7W6XW02"/>
<protein>
    <submittedName>
        <fullName evidence="1">Uncharacterized protein</fullName>
    </submittedName>
</protein>
<name>A0A7W6XW02_9HYPH</name>
<evidence type="ECO:0000313" key="2">
    <source>
        <dbReference type="Proteomes" id="UP000533724"/>
    </source>
</evidence>
<comment type="caution">
    <text evidence="1">The sequence shown here is derived from an EMBL/GenBank/DDBJ whole genome shotgun (WGS) entry which is preliminary data.</text>
</comment>
<gene>
    <name evidence="1" type="ORF">GGE15_003203</name>
</gene>
<sequence length="52" mass="5724">MNVVTERIIELGMLVFTFGGWQLDVFYFSPPSISSTTSSAGSLTQAFTNMSR</sequence>
<evidence type="ECO:0000313" key="1">
    <source>
        <dbReference type="EMBL" id="MBB4439927.1"/>
    </source>
</evidence>
<reference evidence="1 2" key="1">
    <citation type="submission" date="2020-08" db="EMBL/GenBank/DDBJ databases">
        <title>Genomic Encyclopedia of Type Strains, Phase IV (KMG-V): Genome sequencing to study the core and pangenomes of soil and plant-associated prokaryotes.</title>
        <authorList>
            <person name="Whitman W."/>
        </authorList>
    </citation>
    <scope>NUCLEOTIDE SEQUENCE [LARGE SCALE GENOMIC DNA]</scope>
    <source>
        <strain evidence="1 2">SEMIA 414</strain>
    </source>
</reference>
<proteinExistence type="predicted"/>
<organism evidence="1 2">
    <name type="scientific">Rhizobium esperanzae</name>
    <dbReference type="NCBI Taxonomy" id="1967781"/>
    <lineage>
        <taxon>Bacteria</taxon>
        <taxon>Pseudomonadati</taxon>
        <taxon>Pseudomonadota</taxon>
        <taxon>Alphaproteobacteria</taxon>
        <taxon>Hyphomicrobiales</taxon>
        <taxon>Rhizobiaceae</taxon>
        <taxon>Rhizobium/Agrobacterium group</taxon>
        <taxon>Rhizobium</taxon>
    </lineage>
</organism>
<dbReference type="Proteomes" id="UP000533724">
    <property type="component" value="Unassembled WGS sequence"/>
</dbReference>